<dbReference type="EMBL" id="CM000127">
    <property type="protein sequence ID" value="EEC73987.1"/>
    <property type="molecule type" value="Genomic_DNA"/>
</dbReference>
<evidence type="ECO:0000313" key="1">
    <source>
        <dbReference type="EMBL" id="EEC73987.1"/>
    </source>
</evidence>
<organism evidence="1 2">
    <name type="scientific">Oryza sativa subsp. indica</name>
    <name type="common">Rice</name>
    <dbReference type="NCBI Taxonomy" id="39946"/>
    <lineage>
        <taxon>Eukaryota</taxon>
        <taxon>Viridiplantae</taxon>
        <taxon>Streptophyta</taxon>
        <taxon>Embryophyta</taxon>
        <taxon>Tracheophyta</taxon>
        <taxon>Spermatophyta</taxon>
        <taxon>Magnoliopsida</taxon>
        <taxon>Liliopsida</taxon>
        <taxon>Poales</taxon>
        <taxon>Poaceae</taxon>
        <taxon>BOP clade</taxon>
        <taxon>Oryzoideae</taxon>
        <taxon>Oryzeae</taxon>
        <taxon>Oryzinae</taxon>
        <taxon>Oryza</taxon>
        <taxon>Oryza sativa</taxon>
    </lineage>
</organism>
<dbReference type="Proteomes" id="UP000007015">
    <property type="component" value="Chromosome 2"/>
</dbReference>
<gene>
    <name evidence="1" type="ORF">OsI_08897</name>
</gene>
<protein>
    <submittedName>
        <fullName evidence="1">Uncharacterized protein</fullName>
    </submittedName>
</protein>
<name>B8AIE8_ORYSI</name>
<dbReference type="HOGENOM" id="CLU_2744476_0_0_1"/>
<dbReference type="Gramene" id="BGIOSGA005641-TA">
    <property type="protein sequence ID" value="BGIOSGA005641-PA"/>
    <property type="gene ID" value="BGIOSGA005641"/>
</dbReference>
<proteinExistence type="predicted"/>
<keyword evidence="2" id="KW-1185">Reference proteome</keyword>
<accession>B8AIE8</accession>
<evidence type="ECO:0000313" key="2">
    <source>
        <dbReference type="Proteomes" id="UP000007015"/>
    </source>
</evidence>
<dbReference type="AlphaFoldDB" id="B8AIE8"/>
<reference evidence="1 2" key="1">
    <citation type="journal article" date="2005" name="PLoS Biol.">
        <title>The genomes of Oryza sativa: a history of duplications.</title>
        <authorList>
            <person name="Yu J."/>
            <person name="Wang J."/>
            <person name="Lin W."/>
            <person name="Li S."/>
            <person name="Li H."/>
            <person name="Zhou J."/>
            <person name="Ni P."/>
            <person name="Dong W."/>
            <person name="Hu S."/>
            <person name="Zeng C."/>
            <person name="Zhang J."/>
            <person name="Zhang Y."/>
            <person name="Li R."/>
            <person name="Xu Z."/>
            <person name="Li S."/>
            <person name="Li X."/>
            <person name="Zheng H."/>
            <person name="Cong L."/>
            <person name="Lin L."/>
            <person name="Yin J."/>
            <person name="Geng J."/>
            <person name="Li G."/>
            <person name="Shi J."/>
            <person name="Liu J."/>
            <person name="Lv H."/>
            <person name="Li J."/>
            <person name="Wang J."/>
            <person name="Deng Y."/>
            <person name="Ran L."/>
            <person name="Shi X."/>
            <person name="Wang X."/>
            <person name="Wu Q."/>
            <person name="Li C."/>
            <person name="Ren X."/>
            <person name="Wang J."/>
            <person name="Wang X."/>
            <person name="Li D."/>
            <person name="Liu D."/>
            <person name="Zhang X."/>
            <person name="Ji Z."/>
            <person name="Zhao W."/>
            <person name="Sun Y."/>
            <person name="Zhang Z."/>
            <person name="Bao J."/>
            <person name="Han Y."/>
            <person name="Dong L."/>
            <person name="Ji J."/>
            <person name="Chen P."/>
            <person name="Wu S."/>
            <person name="Liu J."/>
            <person name="Xiao Y."/>
            <person name="Bu D."/>
            <person name="Tan J."/>
            <person name="Yang L."/>
            <person name="Ye C."/>
            <person name="Zhang J."/>
            <person name="Xu J."/>
            <person name="Zhou Y."/>
            <person name="Yu Y."/>
            <person name="Zhang B."/>
            <person name="Zhuang S."/>
            <person name="Wei H."/>
            <person name="Liu B."/>
            <person name="Lei M."/>
            <person name="Yu H."/>
            <person name="Li Y."/>
            <person name="Xu H."/>
            <person name="Wei S."/>
            <person name="He X."/>
            <person name="Fang L."/>
            <person name="Zhang Z."/>
            <person name="Zhang Y."/>
            <person name="Huang X."/>
            <person name="Su Z."/>
            <person name="Tong W."/>
            <person name="Li J."/>
            <person name="Tong Z."/>
            <person name="Li S."/>
            <person name="Ye J."/>
            <person name="Wang L."/>
            <person name="Fang L."/>
            <person name="Lei T."/>
            <person name="Chen C."/>
            <person name="Chen H."/>
            <person name="Xu Z."/>
            <person name="Li H."/>
            <person name="Huang H."/>
            <person name="Zhang F."/>
            <person name="Xu H."/>
            <person name="Li N."/>
            <person name="Zhao C."/>
            <person name="Li S."/>
            <person name="Dong L."/>
            <person name="Huang Y."/>
            <person name="Li L."/>
            <person name="Xi Y."/>
            <person name="Qi Q."/>
            <person name="Li W."/>
            <person name="Zhang B."/>
            <person name="Hu W."/>
            <person name="Zhang Y."/>
            <person name="Tian X."/>
            <person name="Jiao Y."/>
            <person name="Liang X."/>
            <person name="Jin J."/>
            <person name="Gao L."/>
            <person name="Zheng W."/>
            <person name="Hao B."/>
            <person name="Liu S."/>
            <person name="Wang W."/>
            <person name="Yuan L."/>
            <person name="Cao M."/>
            <person name="McDermott J."/>
            <person name="Samudrala R."/>
            <person name="Wang J."/>
            <person name="Wong G.K."/>
            <person name="Yang H."/>
        </authorList>
    </citation>
    <scope>NUCLEOTIDE SEQUENCE [LARGE SCALE GENOMIC DNA]</scope>
    <source>
        <strain evidence="2">cv. 93-11</strain>
    </source>
</reference>
<sequence>MGTRCGLRLFGGPAWATFLIGLISISPREASAYELKALQTFWTAKCCWRPASPKRRLRVNERHITIRWSCY</sequence>